<dbReference type="Pfam" id="PF13913">
    <property type="entry name" value="zf-C2HC_2"/>
    <property type="match status" value="2"/>
</dbReference>
<dbReference type="PANTHER" id="PTHR14649:SF1">
    <property type="entry name" value="ZINC FINGER C2HC DOMAIN-CONTAINING PROTEIN 1C"/>
    <property type="match status" value="1"/>
</dbReference>
<feature type="compositionally biased region" description="Low complexity" evidence="7">
    <location>
        <begin position="70"/>
        <end position="87"/>
    </location>
</feature>
<feature type="compositionally biased region" description="Polar residues" evidence="7">
    <location>
        <begin position="174"/>
        <end position="186"/>
    </location>
</feature>
<proteinExistence type="evidence at transcript level"/>
<feature type="compositionally biased region" description="Low complexity" evidence="7">
    <location>
        <begin position="187"/>
        <end position="205"/>
    </location>
</feature>
<keyword evidence="4" id="KW-0862">Zinc</keyword>
<feature type="compositionally biased region" description="Low complexity" evidence="7">
    <location>
        <begin position="133"/>
        <end position="160"/>
    </location>
</feature>
<dbReference type="PANTHER" id="PTHR14649">
    <property type="entry name" value="ZINC FINGER C2HC DOMAIN-CONTAINING PROTEIN 1C"/>
    <property type="match status" value="1"/>
</dbReference>
<dbReference type="PROSITE" id="PS52027">
    <property type="entry name" value="ZF_C2HC_C3H"/>
    <property type="match status" value="2"/>
</dbReference>
<feature type="domain" description="C2HC/C3H-type" evidence="8">
    <location>
        <begin position="326"/>
        <end position="355"/>
    </location>
</feature>
<feature type="domain" description="C2HC/C3H-type" evidence="8">
    <location>
        <begin position="424"/>
        <end position="453"/>
    </location>
</feature>
<feature type="region of interest" description="Disordered" evidence="7">
    <location>
        <begin position="53"/>
        <end position="290"/>
    </location>
</feature>
<dbReference type="InterPro" id="IPR026104">
    <property type="entry name" value="ZNF_C2HC_dom_1C"/>
</dbReference>
<dbReference type="AlphaFoldDB" id="A0A6A7FUT1"/>
<evidence type="ECO:0000256" key="5">
    <source>
        <dbReference type="ARBA" id="ARBA00023054"/>
    </source>
</evidence>
<dbReference type="EMBL" id="IACT01003105">
    <property type="protein sequence ID" value="LAC22356.1"/>
    <property type="molecule type" value="mRNA"/>
</dbReference>
<evidence type="ECO:0000256" key="6">
    <source>
        <dbReference type="PROSITE-ProRule" id="PRU01371"/>
    </source>
</evidence>
<sequence>MTTASSPLTTTGRTQAAPAMTTNRGGVSRLGMMQAKLQEQLMVEKESRLLEMAARQQAERDSTIQRVTKSSASSLSSSLSSLSLGSSFSGGQGRVRKMFEDRRSTGYDKSYPLNPVKGKTGSGGATAPGGRTGPAARGVVGGRTTTSNSNIKTTNNTDRGGSYGGGYGQQQRSKSQLPPNSRTTKPNVNSRYNNSNNNNNNSSSNGRLGHHKSNSSLLDADNNAHDNQSTGSRSAVNGSSGRRGPSSPLSTSSTTSTTIPARRHPQPKKTAPTLNKSKAPVSPAPVKPKPATYKVKVPASLAPSPFIRRESTQSKAPAGPKVVPPGMGQCTVCQRCFNSDRIEKHITICLKTQANAKKRKIFDPVKMRNKGTESEKYVARGMHLKEPKKPKKKDWRKQHEDFINTVRAAKGMDGYEAPPLDTSDYEQCPHCGRKFSQMAAERHIPKCEDMKCNKPSMGRKK</sequence>
<evidence type="ECO:0000313" key="9">
    <source>
        <dbReference type="EMBL" id="LAC22356.1"/>
    </source>
</evidence>
<evidence type="ECO:0000256" key="2">
    <source>
        <dbReference type="ARBA" id="ARBA00022723"/>
    </source>
</evidence>
<feature type="compositionally biased region" description="Polar residues" evidence="7">
    <location>
        <begin position="225"/>
        <end position="238"/>
    </location>
</feature>
<feature type="compositionally biased region" description="Polar residues" evidence="7">
    <location>
        <begin position="1"/>
        <end position="25"/>
    </location>
</feature>
<evidence type="ECO:0000259" key="8">
    <source>
        <dbReference type="PROSITE" id="PS52027"/>
    </source>
</evidence>
<evidence type="ECO:0000256" key="4">
    <source>
        <dbReference type="ARBA" id="ARBA00022833"/>
    </source>
</evidence>
<feature type="compositionally biased region" description="Gly residues" evidence="7">
    <location>
        <begin position="120"/>
        <end position="132"/>
    </location>
</feature>
<feature type="compositionally biased region" description="Low complexity" evidence="7">
    <location>
        <begin position="239"/>
        <end position="258"/>
    </location>
</feature>
<keyword evidence="3 6" id="KW-0863">Zinc-finger</keyword>
<keyword evidence="2" id="KW-0479">Metal-binding</keyword>
<evidence type="ECO:0000256" key="3">
    <source>
        <dbReference type="ARBA" id="ARBA00022771"/>
    </source>
</evidence>
<keyword evidence="5" id="KW-0175">Coiled coil</keyword>
<protein>
    <submittedName>
        <fullName evidence="9">Zinc finger C2HC domain-containing protein 1B-like</fullName>
    </submittedName>
</protein>
<comment type="similarity">
    <text evidence="1">Belongs to the ZC2HC1 family.</text>
</comment>
<reference evidence="9" key="1">
    <citation type="submission" date="2017-11" db="EMBL/GenBank/DDBJ databases">
        <title>The sensing device of the deep-sea amphipod.</title>
        <authorList>
            <person name="Kobayashi H."/>
            <person name="Nagahama T."/>
            <person name="Arai W."/>
            <person name="Sasagawa Y."/>
            <person name="Umeda M."/>
            <person name="Hayashi T."/>
            <person name="Nikaido I."/>
            <person name="Watanabe H."/>
            <person name="Oguri K."/>
            <person name="Kitazato H."/>
            <person name="Fujioka K."/>
            <person name="Kido Y."/>
            <person name="Takami H."/>
        </authorList>
    </citation>
    <scope>NUCLEOTIDE SEQUENCE</scope>
    <source>
        <tissue evidence="9">Whole body</tissue>
    </source>
</reference>
<evidence type="ECO:0000256" key="7">
    <source>
        <dbReference type="SAM" id="MobiDB-lite"/>
    </source>
</evidence>
<name>A0A6A7FUT1_9CRUS</name>
<feature type="region of interest" description="Disordered" evidence="7">
    <location>
        <begin position="1"/>
        <end position="26"/>
    </location>
</feature>
<dbReference type="GO" id="GO:0008270">
    <property type="term" value="F:zinc ion binding"/>
    <property type="evidence" value="ECO:0007669"/>
    <property type="project" value="UniProtKB-KW"/>
</dbReference>
<dbReference type="InterPro" id="IPR049899">
    <property type="entry name" value="Znf_C2HC_C3H"/>
</dbReference>
<feature type="compositionally biased region" description="Basic and acidic residues" evidence="7">
    <location>
        <begin position="97"/>
        <end position="106"/>
    </location>
</feature>
<evidence type="ECO:0000256" key="1">
    <source>
        <dbReference type="ARBA" id="ARBA00010843"/>
    </source>
</evidence>
<accession>A0A6A7FUT1</accession>
<organism evidence="9">
    <name type="scientific">Hirondellea gigas</name>
    <dbReference type="NCBI Taxonomy" id="1518452"/>
    <lineage>
        <taxon>Eukaryota</taxon>
        <taxon>Metazoa</taxon>
        <taxon>Ecdysozoa</taxon>
        <taxon>Arthropoda</taxon>
        <taxon>Crustacea</taxon>
        <taxon>Multicrustacea</taxon>
        <taxon>Malacostraca</taxon>
        <taxon>Eumalacostraca</taxon>
        <taxon>Peracarida</taxon>
        <taxon>Amphipoda</taxon>
        <taxon>Amphilochidea</taxon>
        <taxon>Lysianassida</taxon>
        <taxon>Lysianassidira</taxon>
        <taxon>Lysianassoidea</taxon>
        <taxon>Lysianassidae</taxon>
        <taxon>Hirondellea</taxon>
    </lineage>
</organism>